<keyword evidence="1" id="KW-1133">Transmembrane helix</keyword>
<name>A0ABY4YV51_9MICO</name>
<dbReference type="EMBL" id="CP099489">
    <property type="protein sequence ID" value="USQ80620.1"/>
    <property type="molecule type" value="Genomic_DNA"/>
</dbReference>
<evidence type="ECO:0000313" key="3">
    <source>
        <dbReference type="Proteomes" id="UP001056455"/>
    </source>
</evidence>
<feature type="transmembrane region" description="Helical" evidence="1">
    <location>
        <begin position="53"/>
        <end position="75"/>
    </location>
</feature>
<dbReference type="Proteomes" id="UP001056455">
    <property type="component" value="Chromosome"/>
</dbReference>
<keyword evidence="1" id="KW-0812">Transmembrane</keyword>
<dbReference type="RefSeq" id="WP_252593995.1">
    <property type="nucleotide sequence ID" value="NZ_CP099489.1"/>
</dbReference>
<proteinExistence type="predicted"/>
<feature type="transmembrane region" description="Helical" evidence="1">
    <location>
        <begin position="164"/>
        <end position="184"/>
    </location>
</feature>
<organism evidence="2 3">
    <name type="scientific">Ornithinimicrobium faecis</name>
    <dbReference type="NCBI Taxonomy" id="2934158"/>
    <lineage>
        <taxon>Bacteria</taxon>
        <taxon>Bacillati</taxon>
        <taxon>Actinomycetota</taxon>
        <taxon>Actinomycetes</taxon>
        <taxon>Micrococcales</taxon>
        <taxon>Ornithinimicrobiaceae</taxon>
        <taxon>Ornithinimicrobium</taxon>
    </lineage>
</organism>
<accession>A0ABY4YV51</accession>
<sequence>MSGPNASTTDVQDYLEALAEVNHNGFGFLVAFGLTWLVAGVIWLRFGERAGAYAALFQGTVGVPLGLLLTSLTATAGRPDDPSMNALSIYLGAGQLLVLPLAIVLIVQHRYLAVAAVMALVLAVHLVPYAWLYGTPAYLVVAALVAVLTATVVAIDLNRERSHGALLCVGSGATLLLGGFAAFVL</sequence>
<feature type="transmembrane region" description="Helical" evidence="1">
    <location>
        <begin position="25"/>
        <end position="46"/>
    </location>
</feature>
<dbReference type="Pfam" id="PF22765">
    <property type="entry name" value="DUF7010"/>
    <property type="match status" value="1"/>
</dbReference>
<feature type="transmembrane region" description="Helical" evidence="1">
    <location>
        <begin position="87"/>
        <end position="107"/>
    </location>
</feature>
<keyword evidence="3" id="KW-1185">Reference proteome</keyword>
<reference evidence="2" key="1">
    <citation type="submission" date="2022-06" db="EMBL/GenBank/DDBJ databases">
        <title>Ornithinimicrobium HY1793.</title>
        <authorList>
            <person name="Huang Y."/>
        </authorList>
    </citation>
    <scope>NUCLEOTIDE SEQUENCE</scope>
    <source>
        <strain evidence="2">HY1793</strain>
    </source>
</reference>
<evidence type="ECO:0000256" key="1">
    <source>
        <dbReference type="SAM" id="Phobius"/>
    </source>
</evidence>
<dbReference type="InterPro" id="IPR053824">
    <property type="entry name" value="DUF7010"/>
</dbReference>
<evidence type="ECO:0000313" key="2">
    <source>
        <dbReference type="EMBL" id="USQ80620.1"/>
    </source>
</evidence>
<keyword evidence="1" id="KW-0472">Membrane</keyword>
<protein>
    <submittedName>
        <fullName evidence="2">Uncharacterized protein</fullName>
    </submittedName>
</protein>
<feature type="transmembrane region" description="Helical" evidence="1">
    <location>
        <begin position="137"/>
        <end position="157"/>
    </location>
</feature>
<gene>
    <name evidence="2" type="ORF">NF556_02875</name>
</gene>
<feature type="transmembrane region" description="Helical" evidence="1">
    <location>
        <begin position="112"/>
        <end position="131"/>
    </location>
</feature>